<gene>
    <name evidence="2" type="ORF">EW146_g4252</name>
</gene>
<feature type="region of interest" description="Disordered" evidence="1">
    <location>
        <begin position="1"/>
        <end position="56"/>
    </location>
</feature>
<evidence type="ECO:0000313" key="3">
    <source>
        <dbReference type="Proteomes" id="UP000310158"/>
    </source>
</evidence>
<feature type="compositionally biased region" description="Pro residues" evidence="1">
    <location>
        <begin position="221"/>
        <end position="238"/>
    </location>
</feature>
<feature type="region of interest" description="Disordered" evidence="1">
    <location>
        <begin position="207"/>
        <end position="259"/>
    </location>
</feature>
<name>A0A4S4LW65_9AGAM</name>
<accession>A0A4S4LW65</accession>
<comment type="caution">
    <text evidence="2">The sequence shown here is derived from an EMBL/GenBank/DDBJ whole genome shotgun (WGS) entry which is preliminary data.</text>
</comment>
<organism evidence="2 3">
    <name type="scientific">Bondarzewia mesenterica</name>
    <dbReference type="NCBI Taxonomy" id="1095465"/>
    <lineage>
        <taxon>Eukaryota</taxon>
        <taxon>Fungi</taxon>
        <taxon>Dikarya</taxon>
        <taxon>Basidiomycota</taxon>
        <taxon>Agaricomycotina</taxon>
        <taxon>Agaricomycetes</taxon>
        <taxon>Russulales</taxon>
        <taxon>Bondarzewiaceae</taxon>
        <taxon>Bondarzewia</taxon>
    </lineage>
</organism>
<dbReference type="EMBL" id="SGPL01000161">
    <property type="protein sequence ID" value="THH16367.1"/>
    <property type="molecule type" value="Genomic_DNA"/>
</dbReference>
<protein>
    <submittedName>
        <fullName evidence="2">Uncharacterized protein</fullName>
    </submittedName>
</protein>
<evidence type="ECO:0000313" key="2">
    <source>
        <dbReference type="EMBL" id="THH16367.1"/>
    </source>
</evidence>
<feature type="compositionally biased region" description="Low complexity" evidence="1">
    <location>
        <begin position="239"/>
        <end position="250"/>
    </location>
</feature>
<evidence type="ECO:0000256" key="1">
    <source>
        <dbReference type="SAM" id="MobiDB-lite"/>
    </source>
</evidence>
<feature type="compositionally biased region" description="Pro residues" evidence="1">
    <location>
        <begin position="39"/>
        <end position="50"/>
    </location>
</feature>
<dbReference type="AlphaFoldDB" id="A0A4S4LW65"/>
<proteinExistence type="predicted"/>
<reference evidence="2 3" key="1">
    <citation type="submission" date="2019-02" db="EMBL/GenBank/DDBJ databases">
        <title>Genome sequencing of the rare red list fungi Bondarzewia mesenterica.</title>
        <authorList>
            <person name="Buettner E."/>
            <person name="Kellner H."/>
        </authorList>
    </citation>
    <scope>NUCLEOTIDE SEQUENCE [LARGE SCALE GENOMIC DNA]</scope>
    <source>
        <strain evidence="2 3">DSM 108281</strain>
    </source>
</reference>
<feature type="compositionally biased region" description="Polar residues" evidence="1">
    <location>
        <begin position="1"/>
        <end position="14"/>
    </location>
</feature>
<keyword evidence="3" id="KW-1185">Reference proteome</keyword>
<feature type="compositionally biased region" description="Pro residues" evidence="1">
    <location>
        <begin position="95"/>
        <end position="111"/>
    </location>
</feature>
<dbReference type="Proteomes" id="UP000310158">
    <property type="component" value="Unassembled WGS sequence"/>
</dbReference>
<feature type="compositionally biased region" description="Low complexity" evidence="1">
    <location>
        <begin position="68"/>
        <end position="79"/>
    </location>
</feature>
<sequence length="259" mass="27938">MRRTSSQPARSRLNNPDRAKSSDRPSATAFPSISSHTPSSPPPPLPPPSALPAEFSNPLKLKYSPSLLSLASPKSPKLLRFPRKRAGSLSAQNAPRPPAVSPIADPPPRPLRNPARSKLSRSPRPSTAPSESQANPPWSDRALVTSPPSPMSSLPVRPWFFSISSLYPRPFPPLLPKPPPSRKFTMVLVFFRHPAFCRLDADAEEIHQEKIAQRPAHGARPHPPSPSPSPPPLHPPVPAAAAAMSTAPKHNSPRPTVPS</sequence>
<feature type="compositionally biased region" description="Polar residues" evidence="1">
    <location>
        <begin position="123"/>
        <end position="136"/>
    </location>
</feature>
<feature type="region of interest" description="Disordered" evidence="1">
    <location>
        <begin position="68"/>
        <end position="151"/>
    </location>
</feature>